<organism evidence="3 4">
    <name type="scientific">Marasmius tenuissimus</name>
    <dbReference type="NCBI Taxonomy" id="585030"/>
    <lineage>
        <taxon>Eukaryota</taxon>
        <taxon>Fungi</taxon>
        <taxon>Dikarya</taxon>
        <taxon>Basidiomycota</taxon>
        <taxon>Agaricomycotina</taxon>
        <taxon>Agaricomycetes</taxon>
        <taxon>Agaricomycetidae</taxon>
        <taxon>Agaricales</taxon>
        <taxon>Marasmiineae</taxon>
        <taxon>Marasmiaceae</taxon>
        <taxon>Marasmius</taxon>
    </lineage>
</organism>
<evidence type="ECO:0000313" key="3">
    <source>
        <dbReference type="EMBL" id="KAL0067263.1"/>
    </source>
</evidence>
<accession>A0ABR3A2J4</accession>
<evidence type="ECO:0000256" key="2">
    <source>
        <dbReference type="SAM" id="Phobius"/>
    </source>
</evidence>
<name>A0ABR3A2J4_9AGAR</name>
<evidence type="ECO:0000313" key="4">
    <source>
        <dbReference type="Proteomes" id="UP001437256"/>
    </source>
</evidence>
<comment type="caution">
    <text evidence="3">The sequence shown here is derived from an EMBL/GenBank/DDBJ whole genome shotgun (WGS) entry which is preliminary data.</text>
</comment>
<sequence>MVCLQSGLDDSAGYYSIDNEDPIPFAILGSRPFPSEPENDTVWSNQHVFTTNQVSAGREHEMVITYTGAHNGSRPPQGLNINYFYVTNDWVATNESSPGLNGKGNTPIGAVIGGVLGGVSILIALAGWIWLMMKKRKIQSADMIESNNERSVVTPFKGVRSTRTGADVKNAYGKREELNERDSGFSQTNASSSLIAPPPSYTSY</sequence>
<dbReference type="EMBL" id="JBBXMP010000027">
    <property type="protein sequence ID" value="KAL0067263.1"/>
    <property type="molecule type" value="Genomic_DNA"/>
</dbReference>
<keyword evidence="2" id="KW-0812">Transmembrane</keyword>
<feature type="region of interest" description="Disordered" evidence="1">
    <location>
        <begin position="167"/>
        <end position="204"/>
    </location>
</feature>
<protein>
    <submittedName>
        <fullName evidence="3">Uncharacterized protein</fullName>
    </submittedName>
</protein>
<keyword evidence="4" id="KW-1185">Reference proteome</keyword>
<evidence type="ECO:0000256" key="1">
    <source>
        <dbReference type="SAM" id="MobiDB-lite"/>
    </source>
</evidence>
<gene>
    <name evidence="3" type="ORF">AAF712_005659</name>
</gene>
<proteinExistence type="predicted"/>
<keyword evidence="2" id="KW-0472">Membrane</keyword>
<dbReference type="Proteomes" id="UP001437256">
    <property type="component" value="Unassembled WGS sequence"/>
</dbReference>
<keyword evidence="2" id="KW-1133">Transmembrane helix</keyword>
<reference evidence="3 4" key="1">
    <citation type="submission" date="2024-05" db="EMBL/GenBank/DDBJ databases">
        <title>A draft genome resource for the thread blight pathogen Marasmius tenuissimus strain MS-2.</title>
        <authorList>
            <person name="Yulfo-Soto G.E."/>
            <person name="Baruah I.K."/>
            <person name="Amoako-Attah I."/>
            <person name="Bukari Y."/>
            <person name="Meinhardt L.W."/>
            <person name="Bailey B.A."/>
            <person name="Cohen S.P."/>
        </authorList>
    </citation>
    <scope>NUCLEOTIDE SEQUENCE [LARGE SCALE GENOMIC DNA]</scope>
    <source>
        <strain evidence="3 4">MS-2</strain>
    </source>
</reference>
<feature type="compositionally biased region" description="Polar residues" evidence="1">
    <location>
        <begin position="184"/>
        <end position="194"/>
    </location>
</feature>
<feature type="transmembrane region" description="Helical" evidence="2">
    <location>
        <begin position="108"/>
        <end position="131"/>
    </location>
</feature>
<feature type="compositionally biased region" description="Basic and acidic residues" evidence="1">
    <location>
        <begin position="173"/>
        <end position="183"/>
    </location>
</feature>